<feature type="chain" id="PRO_5045297945" description="Endolytic peptidoglycan transglycosylase RlpA" evidence="3">
    <location>
        <begin position="20"/>
        <end position="302"/>
    </location>
</feature>
<keyword evidence="1" id="KW-0472">Membrane</keyword>
<dbReference type="HAMAP" id="MF_02071">
    <property type="entry name" value="RlpA"/>
    <property type="match status" value="1"/>
</dbReference>
<comment type="function">
    <text evidence="1">Lytic transglycosylase with a strong preference for naked glycan strands that lack stem peptides.</text>
</comment>
<organism evidence="5 6">
    <name type="scientific">Muricoccus vinaceus</name>
    <dbReference type="NCBI Taxonomy" id="424704"/>
    <lineage>
        <taxon>Bacteria</taxon>
        <taxon>Pseudomonadati</taxon>
        <taxon>Pseudomonadota</taxon>
        <taxon>Alphaproteobacteria</taxon>
        <taxon>Acetobacterales</taxon>
        <taxon>Roseomonadaceae</taxon>
        <taxon>Muricoccus</taxon>
    </lineage>
</organism>
<proteinExistence type="inferred from homology"/>
<keyword evidence="1" id="KW-0564">Palmitate</keyword>
<dbReference type="InterPro" id="IPR009009">
    <property type="entry name" value="RlpA-like_DPBB"/>
</dbReference>
<dbReference type="PANTHER" id="PTHR34183">
    <property type="entry name" value="ENDOLYTIC PEPTIDOGLYCAN TRANSGLYCOSYLASE RLPA"/>
    <property type="match status" value="1"/>
</dbReference>
<dbReference type="PROSITE" id="PS51724">
    <property type="entry name" value="SPOR"/>
    <property type="match status" value="1"/>
</dbReference>
<feature type="region of interest" description="Disordered" evidence="2">
    <location>
        <begin position="246"/>
        <end position="269"/>
    </location>
</feature>
<dbReference type="Pfam" id="PF03330">
    <property type="entry name" value="DPBB_1"/>
    <property type="match status" value="1"/>
</dbReference>
<keyword evidence="3" id="KW-0732">Signal</keyword>
<keyword evidence="1" id="KW-1003">Cell membrane</keyword>
<keyword evidence="1" id="KW-0961">Cell wall biogenesis/degradation</keyword>
<feature type="region of interest" description="Disordered" evidence="2">
    <location>
        <begin position="159"/>
        <end position="213"/>
    </location>
</feature>
<evidence type="ECO:0000256" key="3">
    <source>
        <dbReference type="SAM" id="SignalP"/>
    </source>
</evidence>
<dbReference type="SUPFAM" id="SSF110997">
    <property type="entry name" value="Sporulation related repeat"/>
    <property type="match status" value="1"/>
</dbReference>
<dbReference type="Gene3D" id="3.30.70.1070">
    <property type="entry name" value="Sporulation related repeat"/>
    <property type="match status" value="1"/>
</dbReference>
<feature type="signal peptide" evidence="3">
    <location>
        <begin position="1"/>
        <end position="19"/>
    </location>
</feature>
<protein>
    <recommendedName>
        <fullName evidence="1">Endolytic peptidoglycan transglycosylase RlpA</fullName>
        <ecNumber evidence="1">4.2.2.-</ecNumber>
    </recommendedName>
</protein>
<dbReference type="PROSITE" id="PS51257">
    <property type="entry name" value="PROKAR_LIPOPROTEIN"/>
    <property type="match status" value="1"/>
</dbReference>
<sequence>MIRPALLRPLALLATVLLAGCWKPEAPVSPGQPRYVVGEAYQLRNLWFYPREDFALVEAGLGAVAADTRSGRRTANGEVHDPAALMGAHRTLQLPAVVVVTNLENGRSLALRVNDRGPADPGRVVEVSRRAAELLGFAPDRPTQLRVAVEGDASRALAAGLPAPEGSRPRVEAAPAGTVERETLAPLPGTRQAERVREGRGPPVSAAAGPASGSAVPLVLPERVAQGPARPGQLFVQGSSFSARAAAQRQASRLGARVEPSGPASRPEWRVRLGPFATPAEADRALDGALRAGVSEARIIVD</sequence>
<evidence type="ECO:0000313" key="6">
    <source>
        <dbReference type="Proteomes" id="UP001589789"/>
    </source>
</evidence>
<dbReference type="CDD" id="cd22268">
    <property type="entry name" value="DPBB_RlpA-like"/>
    <property type="match status" value="1"/>
</dbReference>
<dbReference type="Gene3D" id="2.40.40.10">
    <property type="entry name" value="RlpA-like domain"/>
    <property type="match status" value="1"/>
</dbReference>
<dbReference type="InterPro" id="IPR007730">
    <property type="entry name" value="SPOR-like_dom"/>
</dbReference>
<gene>
    <name evidence="1" type="primary">rlpA</name>
    <name evidence="5" type="ORF">ACFFIC_20575</name>
</gene>
<dbReference type="InterPro" id="IPR036680">
    <property type="entry name" value="SPOR-like_sf"/>
</dbReference>
<evidence type="ECO:0000256" key="2">
    <source>
        <dbReference type="SAM" id="MobiDB-lite"/>
    </source>
</evidence>
<comment type="caution">
    <text evidence="5">The sequence shown here is derived from an EMBL/GenBank/DDBJ whole genome shotgun (WGS) entry which is preliminary data.</text>
</comment>
<dbReference type="InterPro" id="IPR036908">
    <property type="entry name" value="RlpA-like_sf"/>
</dbReference>
<dbReference type="EC" id="4.2.2.-" evidence="1"/>
<dbReference type="PANTHER" id="PTHR34183:SF1">
    <property type="entry name" value="ENDOLYTIC PEPTIDOGLYCAN TRANSGLYCOSYLASE RLPA"/>
    <property type="match status" value="1"/>
</dbReference>
<keyword evidence="1" id="KW-0449">Lipoprotein</keyword>
<feature type="domain" description="SPOR" evidence="4">
    <location>
        <begin position="228"/>
        <end position="302"/>
    </location>
</feature>
<keyword evidence="6" id="KW-1185">Reference proteome</keyword>
<reference evidence="5 6" key="1">
    <citation type="submission" date="2024-09" db="EMBL/GenBank/DDBJ databases">
        <authorList>
            <person name="Sun Q."/>
            <person name="Mori K."/>
        </authorList>
    </citation>
    <scope>NUCLEOTIDE SEQUENCE [LARGE SCALE GENOMIC DNA]</scope>
    <source>
        <strain evidence="5 6">CCM 7468</strain>
    </source>
</reference>
<comment type="similarity">
    <text evidence="1">Belongs to the RlpA family.</text>
</comment>
<accession>A0ABV6IWD1</accession>
<dbReference type="Proteomes" id="UP001589789">
    <property type="component" value="Unassembled WGS sequence"/>
</dbReference>
<dbReference type="Pfam" id="PF05036">
    <property type="entry name" value="SPOR"/>
    <property type="match status" value="1"/>
</dbReference>
<dbReference type="EMBL" id="JBHLVZ010000071">
    <property type="protein sequence ID" value="MFC0387920.1"/>
    <property type="molecule type" value="Genomic_DNA"/>
</dbReference>
<keyword evidence="1" id="KW-0456">Lyase</keyword>
<evidence type="ECO:0000259" key="4">
    <source>
        <dbReference type="PROSITE" id="PS51724"/>
    </source>
</evidence>
<name>A0ABV6IWD1_9PROT</name>
<dbReference type="RefSeq" id="WP_377053826.1">
    <property type="nucleotide sequence ID" value="NZ_JBHLVZ010000071.1"/>
</dbReference>
<comment type="subcellular location">
    <subcellularLocation>
        <location evidence="1">Cell membrane</location>
        <topology evidence="1">Lipid-anchor</topology>
    </subcellularLocation>
</comment>
<feature type="compositionally biased region" description="Low complexity" evidence="2">
    <location>
        <begin position="201"/>
        <end position="213"/>
    </location>
</feature>
<evidence type="ECO:0000313" key="5">
    <source>
        <dbReference type="EMBL" id="MFC0387920.1"/>
    </source>
</evidence>
<dbReference type="InterPro" id="IPR034718">
    <property type="entry name" value="RlpA"/>
</dbReference>
<evidence type="ECO:0000256" key="1">
    <source>
        <dbReference type="HAMAP-Rule" id="MF_02071"/>
    </source>
</evidence>
<feature type="compositionally biased region" description="Low complexity" evidence="2">
    <location>
        <begin position="246"/>
        <end position="257"/>
    </location>
</feature>